<evidence type="ECO:0000256" key="6">
    <source>
        <dbReference type="PIRSR" id="PIRSR000087-50"/>
    </source>
</evidence>
<dbReference type="EMBL" id="NHRY01000182">
    <property type="protein sequence ID" value="PPQ31861.1"/>
    <property type="molecule type" value="Genomic_DNA"/>
</dbReference>
<protein>
    <recommendedName>
        <fullName evidence="5">Photoactive yellow protein</fullName>
        <shortName evidence="5">PYP</shortName>
    </recommendedName>
</protein>
<dbReference type="RefSeq" id="WP_104519964.1">
    <property type="nucleotide sequence ID" value="NZ_NHRY01000182.1"/>
</dbReference>
<proteinExistence type="inferred from homology"/>
<evidence type="ECO:0000259" key="7">
    <source>
        <dbReference type="PROSITE" id="PS50112"/>
    </source>
</evidence>
<evidence type="ECO:0000256" key="2">
    <source>
        <dbReference type="ARBA" id="ARBA00022606"/>
    </source>
</evidence>
<keyword evidence="9" id="KW-1185">Reference proteome</keyword>
<dbReference type="InterPro" id="IPR012130">
    <property type="entry name" value="PYP"/>
</dbReference>
<accession>A0A2S6NB88</accession>
<sequence>MTSQPAFADPGLIAWLETASDQDLDTLPFGVVAMAPDGIVVAYNKAESTIAGLRPERVIGRHFFSSVAPCTNNYMVAERFVQEAELDATIGYVFTLRMAPTPVRLRLLKRPDARRMYLIVERRMPGEC</sequence>
<comment type="caution">
    <text evidence="8">The sequence shown here is derived from an EMBL/GenBank/DDBJ whole genome shotgun (WGS) entry which is preliminary data.</text>
</comment>
<keyword evidence="3 5" id="KW-0157">Chromophore</keyword>
<comment type="similarity">
    <text evidence="5">Belongs to the photoactive yellow protein family.</text>
</comment>
<dbReference type="InterPro" id="IPR000014">
    <property type="entry name" value="PAS"/>
</dbReference>
<organism evidence="8 9">
    <name type="scientific">Rhodopila globiformis</name>
    <name type="common">Rhodopseudomonas globiformis</name>
    <dbReference type="NCBI Taxonomy" id="1071"/>
    <lineage>
        <taxon>Bacteria</taxon>
        <taxon>Pseudomonadati</taxon>
        <taxon>Pseudomonadota</taxon>
        <taxon>Alphaproteobacteria</taxon>
        <taxon>Acetobacterales</taxon>
        <taxon>Acetobacteraceae</taxon>
        <taxon>Rhodopila</taxon>
    </lineage>
</organism>
<dbReference type="AlphaFoldDB" id="A0A2S6NB88"/>
<evidence type="ECO:0000256" key="5">
    <source>
        <dbReference type="PIRNR" id="PIRNR000087"/>
    </source>
</evidence>
<name>A0A2S6NB88_RHOGL</name>
<evidence type="ECO:0000313" key="8">
    <source>
        <dbReference type="EMBL" id="PPQ31861.1"/>
    </source>
</evidence>
<dbReference type="GO" id="GO:0009881">
    <property type="term" value="F:photoreceptor activity"/>
    <property type="evidence" value="ECO:0007669"/>
    <property type="project" value="UniProtKB-UniRule"/>
</dbReference>
<keyword evidence="2 5" id="KW-0716">Sensory transduction</keyword>
<keyword evidence="1 5" id="KW-0600">Photoreceptor protein</keyword>
<dbReference type="PROSITE" id="PS50112">
    <property type="entry name" value="PAS"/>
    <property type="match status" value="1"/>
</dbReference>
<dbReference type="InterPro" id="IPR013656">
    <property type="entry name" value="PAS_4"/>
</dbReference>
<reference evidence="8 9" key="1">
    <citation type="journal article" date="2018" name="Arch. Microbiol.">
        <title>New insights into the metabolic potential of the phototrophic purple bacterium Rhodopila globiformis DSM 161(T) from its draft genome sequence and evidence for a vanadium-dependent nitrogenase.</title>
        <authorList>
            <person name="Imhoff J.F."/>
            <person name="Rahn T."/>
            <person name="Kunzel S."/>
            <person name="Neulinger S.C."/>
        </authorList>
    </citation>
    <scope>NUCLEOTIDE SEQUENCE [LARGE SCALE GENOMIC DNA]</scope>
    <source>
        <strain evidence="8 9">DSM 161</strain>
    </source>
</reference>
<comment type="PTM">
    <text evidence="6">The 4-hydroxycinnamic acid (p-coumaric acid) chromophore is covalently bound via a thioester linkage.</text>
</comment>
<dbReference type="Pfam" id="PF08448">
    <property type="entry name" value="PAS_4"/>
    <property type="match status" value="1"/>
</dbReference>
<evidence type="ECO:0000256" key="3">
    <source>
        <dbReference type="ARBA" id="ARBA00022991"/>
    </source>
</evidence>
<dbReference type="InterPro" id="IPR035965">
    <property type="entry name" value="PAS-like_dom_sf"/>
</dbReference>
<dbReference type="Proteomes" id="UP000239724">
    <property type="component" value="Unassembled WGS sequence"/>
</dbReference>
<dbReference type="GO" id="GO:0007602">
    <property type="term" value="P:phototransduction"/>
    <property type="evidence" value="ECO:0007669"/>
    <property type="project" value="UniProtKB-UniRule"/>
</dbReference>
<evidence type="ECO:0000256" key="1">
    <source>
        <dbReference type="ARBA" id="ARBA00022543"/>
    </source>
</evidence>
<evidence type="ECO:0000256" key="4">
    <source>
        <dbReference type="ARBA" id="ARBA00023170"/>
    </source>
</evidence>
<keyword evidence="4 5" id="KW-0675">Receptor</keyword>
<dbReference type="OrthoDB" id="8447792at2"/>
<dbReference type="SUPFAM" id="SSF55785">
    <property type="entry name" value="PYP-like sensor domain (PAS domain)"/>
    <property type="match status" value="1"/>
</dbReference>
<dbReference type="GO" id="GO:0006355">
    <property type="term" value="P:regulation of DNA-templated transcription"/>
    <property type="evidence" value="ECO:0007669"/>
    <property type="project" value="UniProtKB-UniRule"/>
</dbReference>
<feature type="domain" description="PAS" evidence="7">
    <location>
        <begin position="24"/>
        <end position="64"/>
    </location>
</feature>
<gene>
    <name evidence="8" type="ORF">CCS01_16435</name>
</gene>
<dbReference type="Gene3D" id="3.30.450.20">
    <property type="entry name" value="PAS domain"/>
    <property type="match status" value="1"/>
</dbReference>
<dbReference type="PIRSF" id="PIRSF000087">
    <property type="entry name" value="PYP"/>
    <property type="match status" value="1"/>
</dbReference>
<feature type="modified residue" description="S-(4-hydroxycinnamyl)cysteine" evidence="6">
    <location>
        <position position="70"/>
    </location>
</feature>
<evidence type="ECO:0000313" key="9">
    <source>
        <dbReference type="Proteomes" id="UP000239724"/>
    </source>
</evidence>